<accession>A0A7R9PA41</accession>
<evidence type="ECO:0000313" key="16">
    <source>
        <dbReference type="EMBL" id="CAD7575618.1"/>
    </source>
</evidence>
<evidence type="ECO:0000256" key="5">
    <source>
        <dbReference type="ARBA" id="ARBA00013033"/>
    </source>
</evidence>
<name>A0A7R9PA41_TIMCA</name>
<dbReference type="Pfam" id="PF13365">
    <property type="entry name" value="Trypsin_2"/>
    <property type="match status" value="1"/>
</dbReference>
<evidence type="ECO:0000256" key="2">
    <source>
        <dbReference type="ARBA" id="ARBA00004304"/>
    </source>
</evidence>
<dbReference type="PANTHER" id="PTHR22939">
    <property type="entry name" value="SERINE PROTEASE FAMILY S1C HTRA-RELATED"/>
    <property type="match status" value="1"/>
</dbReference>
<evidence type="ECO:0000256" key="3">
    <source>
        <dbReference type="ARBA" id="ARBA00004375"/>
    </source>
</evidence>
<keyword evidence="8" id="KW-0053">Apoptosis</keyword>
<dbReference type="SUPFAM" id="SSF50156">
    <property type="entry name" value="PDZ domain-like"/>
    <property type="match status" value="1"/>
</dbReference>
<evidence type="ECO:0000256" key="7">
    <source>
        <dbReference type="ARBA" id="ARBA00022670"/>
    </source>
</evidence>
<dbReference type="Pfam" id="PF17820">
    <property type="entry name" value="PDZ_6"/>
    <property type="match status" value="1"/>
</dbReference>
<dbReference type="PROSITE" id="PS50106">
    <property type="entry name" value="PDZ"/>
    <property type="match status" value="1"/>
</dbReference>
<comment type="function">
    <text evidence="14">Serine protease that shows proteolytic activity against a non-specific substrate beta-casein. Promotes or induces cell death either by direct binding to and inhibition of BIRC proteins (also called inhibitor of apoptosis proteins, IAPs), leading to an increase in caspase activity, or by a BIRC inhibition-independent, caspase-independent and serine protease activity-dependent mechanism. Can antagonize antiapoptotic activity of th/Diap1 by directly inducing the degradation of th/Diap1.</text>
</comment>
<proteinExistence type="inferred from homology"/>
<dbReference type="Gene3D" id="2.30.42.10">
    <property type="match status" value="1"/>
</dbReference>
<dbReference type="GO" id="GO:0004252">
    <property type="term" value="F:serine-type endopeptidase activity"/>
    <property type="evidence" value="ECO:0007669"/>
    <property type="project" value="InterPro"/>
</dbReference>
<keyword evidence="10" id="KW-0720">Serine protease</keyword>
<evidence type="ECO:0000259" key="15">
    <source>
        <dbReference type="PROSITE" id="PS50106"/>
    </source>
</evidence>
<dbReference type="InterPro" id="IPR001940">
    <property type="entry name" value="Peptidase_S1C"/>
</dbReference>
<keyword evidence="9" id="KW-0378">Hydrolase</keyword>
<dbReference type="EMBL" id="OE183395">
    <property type="protein sequence ID" value="CAD7575618.1"/>
    <property type="molecule type" value="Genomic_DNA"/>
</dbReference>
<comment type="subcellular location">
    <subcellularLocation>
        <location evidence="3">Mitochondrion intermembrane space</location>
        <topology evidence="3">Single-pass membrane protein</topology>
    </subcellularLocation>
    <subcellularLocation>
        <location evidence="2">Mitochondrion membrane</location>
        <topology evidence="2">Single-pass membrane protein</topology>
    </subcellularLocation>
</comment>
<evidence type="ECO:0000256" key="11">
    <source>
        <dbReference type="ARBA" id="ARBA00022946"/>
    </source>
</evidence>
<protein>
    <recommendedName>
        <fullName evidence="6">Serine protease HTRA2, mitochondrial</fullName>
        <ecNumber evidence="5">3.4.21.108</ecNumber>
    </recommendedName>
    <alternativeName>
        <fullName evidence="13">High temperature requirement protein A2</fullName>
    </alternativeName>
</protein>
<dbReference type="InterPro" id="IPR036034">
    <property type="entry name" value="PDZ_sf"/>
</dbReference>
<dbReference type="InterPro" id="IPR001478">
    <property type="entry name" value="PDZ"/>
</dbReference>
<dbReference type="GO" id="GO:0043065">
    <property type="term" value="P:positive regulation of apoptotic process"/>
    <property type="evidence" value="ECO:0007669"/>
    <property type="project" value="TreeGrafter"/>
</dbReference>
<keyword evidence="11" id="KW-0809">Transit peptide</keyword>
<keyword evidence="12" id="KW-0865">Zymogen</keyword>
<evidence type="ECO:0000256" key="4">
    <source>
        <dbReference type="ARBA" id="ARBA00010541"/>
    </source>
</evidence>
<organism evidence="16">
    <name type="scientific">Timema californicum</name>
    <name type="common">California timema</name>
    <name type="synonym">Walking stick</name>
    <dbReference type="NCBI Taxonomy" id="61474"/>
    <lineage>
        <taxon>Eukaryota</taxon>
        <taxon>Metazoa</taxon>
        <taxon>Ecdysozoa</taxon>
        <taxon>Arthropoda</taxon>
        <taxon>Hexapoda</taxon>
        <taxon>Insecta</taxon>
        <taxon>Pterygota</taxon>
        <taxon>Neoptera</taxon>
        <taxon>Polyneoptera</taxon>
        <taxon>Phasmatodea</taxon>
        <taxon>Timematodea</taxon>
        <taxon>Timematoidea</taxon>
        <taxon>Timematidae</taxon>
        <taxon>Timema</taxon>
    </lineage>
</organism>
<reference evidence="16" key="1">
    <citation type="submission" date="2020-11" db="EMBL/GenBank/DDBJ databases">
        <authorList>
            <person name="Tran Van P."/>
        </authorList>
    </citation>
    <scope>NUCLEOTIDE SEQUENCE</scope>
</reference>
<dbReference type="GO" id="GO:0005758">
    <property type="term" value="C:mitochondrial intermembrane space"/>
    <property type="evidence" value="ECO:0007669"/>
    <property type="project" value="UniProtKB-SubCell"/>
</dbReference>
<dbReference type="InterPro" id="IPR009003">
    <property type="entry name" value="Peptidase_S1_PA"/>
</dbReference>
<dbReference type="GO" id="GO:0006508">
    <property type="term" value="P:proteolysis"/>
    <property type="evidence" value="ECO:0007669"/>
    <property type="project" value="UniProtKB-KW"/>
</dbReference>
<dbReference type="EC" id="3.4.21.108" evidence="5"/>
<dbReference type="GO" id="GO:0031966">
    <property type="term" value="C:mitochondrial membrane"/>
    <property type="evidence" value="ECO:0007669"/>
    <property type="project" value="UniProtKB-SubCell"/>
</dbReference>
<evidence type="ECO:0000256" key="1">
    <source>
        <dbReference type="ARBA" id="ARBA00001760"/>
    </source>
</evidence>
<evidence type="ECO:0000256" key="13">
    <source>
        <dbReference type="ARBA" id="ARBA00029644"/>
    </source>
</evidence>
<evidence type="ECO:0000256" key="10">
    <source>
        <dbReference type="ARBA" id="ARBA00022825"/>
    </source>
</evidence>
<dbReference type="SMART" id="SM00228">
    <property type="entry name" value="PDZ"/>
    <property type="match status" value="1"/>
</dbReference>
<dbReference type="Gene3D" id="2.40.10.120">
    <property type="match status" value="2"/>
</dbReference>
<dbReference type="PANTHER" id="PTHR22939:SF129">
    <property type="entry name" value="SERINE PROTEASE HTRA2, MITOCHONDRIAL"/>
    <property type="match status" value="1"/>
</dbReference>
<evidence type="ECO:0000256" key="12">
    <source>
        <dbReference type="ARBA" id="ARBA00023145"/>
    </source>
</evidence>
<dbReference type="SUPFAM" id="SSF50494">
    <property type="entry name" value="Trypsin-like serine proteases"/>
    <property type="match status" value="2"/>
</dbReference>
<keyword evidence="7" id="KW-0645">Protease</keyword>
<comment type="catalytic activity">
    <reaction evidence="1">
        <text>Cleavage of non-polar aliphatic amino-acids at the P1 position, with a preference for Val, Ile and Met. At the P2 and P3 positions, Arg is selected most strongly with a secondary preference for other hydrophilic residues.</text>
        <dbReference type="EC" id="3.4.21.108"/>
    </reaction>
</comment>
<evidence type="ECO:0000256" key="9">
    <source>
        <dbReference type="ARBA" id="ARBA00022801"/>
    </source>
</evidence>
<evidence type="ECO:0000256" key="6">
    <source>
        <dbReference type="ARBA" id="ARBA00016929"/>
    </source>
</evidence>
<dbReference type="InterPro" id="IPR041489">
    <property type="entry name" value="PDZ_6"/>
</dbReference>
<evidence type="ECO:0000256" key="8">
    <source>
        <dbReference type="ARBA" id="ARBA00022703"/>
    </source>
</evidence>
<feature type="domain" description="PDZ" evidence="15">
    <location>
        <begin position="279"/>
        <end position="335"/>
    </location>
</feature>
<comment type="similarity">
    <text evidence="4">Belongs to the peptidase S1C family.</text>
</comment>
<dbReference type="Gene3D" id="2.40.10.10">
    <property type="entry name" value="Trypsin-like serine proteases"/>
    <property type="match status" value="1"/>
</dbReference>
<evidence type="ECO:0000256" key="14">
    <source>
        <dbReference type="ARBA" id="ARBA00035606"/>
    </source>
</evidence>
<dbReference type="PRINTS" id="PR00834">
    <property type="entry name" value="PROTEASES2C"/>
</dbReference>
<sequence length="346" mass="37088">MIDNFRFDFFTGHPATASNGSGFIVHKDGLILTNAHVVIGKPHSQVQLANALVVLSSTAEDFIADVVEKVAPAVVYIEIKDTRRFDFFTGHPATASNGSGFIVHKDGLILTNAHVVIGKPHSQVQKDLTVMKLGSSASARPGEFVVALGSPLSLSNTITAGVISSVNRGSEELGLKGRNMGYIQTDAAITFGNSGGPLVNLDGEAIGINSMNVTAGISFAIPVDYAKEFLAASEQRKKFKDNTTATKRRYMGITMLTLTPQIISEIIARQKLPEGVTHGVLVWKVVQASPAYMAGLKPGDIVTHINNNPVKGANDIYTALESAKSLVMMVVRENRRFEVTVIPEEM</sequence>
<dbReference type="AlphaFoldDB" id="A0A7R9PA41"/>
<dbReference type="InterPro" id="IPR043504">
    <property type="entry name" value="Peptidase_S1_PA_chymotrypsin"/>
</dbReference>
<dbReference type="GO" id="GO:0006915">
    <property type="term" value="P:apoptotic process"/>
    <property type="evidence" value="ECO:0007669"/>
    <property type="project" value="UniProtKB-KW"/>
</dbReference>
<gene>
    <name evidence="16" type="ORF">TCMB3V08_LOCUS8204</name>
</gene>